<reference evidence="1" key="1">
    <citation type="submission" date="2021-02" db="EMBL/GenBank/DDBJ databases">
        <title>Genome sequence Cadophora malorum strain M34.</title>
        <authorList>
            <person name="Stefanovic E."/>
            <person name="Vu D."/>
            <person name="Scully C."/>
            <person name="Dijksterhuis J."/>
            <person name="Roader J."/>
            <person name="Houbraken J."/>
        </authorList>
    </citation>
    <scope>NUCLEOTIDE SEQUENCE</scope>
    <source>
        <strain evidence="1">M34</strain>
    </source>
</reference>
<keyword evidence="2" id="KW-1185">Reference proteome</keyword>
<organism evidence="1 2">
    <name type="scientific">Cadophora malorum</name>
    <dbReference type="NCBI Taxonomy" id="108018"/>
    <lineage>
        <taxon>Eukaryota</taxon>
        <taxon>Fungi</taxon>
        <taxon>Dikarya</taxon>
        <taxon>Ascomycota</taxon>
        <taxon>Pezizomycotina</taxon>
        <taxon>Leotiomycetes</taxon>
        <taxon>Helotiales</taxon>
        <taxon>Ploettnerulaceae</taxon>
        <taxon>Cadophora</taxon>
    </lineage>
</organism>
<proteinExistence type="predicted"/>
<evidence type="ECO:0000313" key="2">
    <source>
        <dbReference type="Proteomes" id="UP000664132"/>
    </source>
</evidence>
<dbReference type="OrthoDB" id="3542212at2759"/>
<dbReference type="Proteomes" id="UP000664132">
    <property type="component" value="Unassembled WGS sequence"/>
</dbReference>
<dbReference type="AlphaFoldDB" id="A0A8H8BW12"/>
<comment type="caution">
    <text evidence="1">The sequence shown here is derived from an EMBL/GenBank/DDBJ whole genome shotgun (WGS) entry which is preliminary data.</text>
</comment>
<dbReference type="EMBL" id="JAFJYH010000006">
    <property type="protein sequence ID" value="KAG4425947.1"/>
    <property type="molecule type" value="Genomic_DNA"/>
</dbReference>
<protein>
    <submittedName>
        <fullName evidence="1">Uncharacterized protein</fullName>
    </submittedName>
</protein>
<accession>A0A8H8BW12</accession>
<name>A0A8H8BW12_9HELO</name>
<dbReference type="PANTHER" id="PTHR42052">
    <property type="entry name" value="ABM DOMAIN-CONTAINING PROTEIN"/>
    <property type="match status" value="1"/>
</dbReference>
<dbReference type="Gene3D" id="3.30.70.100">
    <property type="match status" value="1"/>
</dbReference>
<evidence type="ECO:0000313" key="1">
    <source>
        <dbReference type="EMBL" id="KAG4425947.1"/>
    </source>
</evidence>
<dbReference type="PANTHER" id="PTHR42052:SF1">
    <property type="entry name" value="ABM DOMAIN-CONTAINING PROTEIN"/>
    <property type="match status" value="1"/>
</dbReference>
<sequence>MPVTEFAIIPFNNEGWEDTPTVGHQAELAQEATTSLTIPDNILAKLSTARECLEQASGHTFRFFQQIQDPSMVHIIGKWDSIDAHGAFLVSPENQHLLQLLSEDVMSSKGKPEIQMWHLDVDAFDYPSLADSWLSSATCVAYQRCTVSMQGRAQHSEDFGDLVTAMKRSASAVGGWRIEKEAEDEEWMVFYDPKVKMGTSLPAEDHQEFGKTELATHLGELHMVALEGL</sequence>
<gene>
    <name evidence="1" type="ORF">IFR04_000891</name>
</gene>